<name>A0ABP3YRF6_9PSEU</name>
<evidence type="ECO:0008006" key="4">
    <source>
        <dbReference type="Google" id="ProtNLM"/>
    </source>
</evidence>
<feature type="chain" id="PRO_5046336245" description="Peptidase inhibitor family I36" evidence="1">
    <location>
        <begin position="25"/>
        <end position="122"/>
    </location>
</feature>
<evidence type="ECO:0000313" key="3">
    <source>
        <dbReference type="Proteomes" id="UP001499967"/>
    </source>
</evidence>
<organism evidence="2 3">
    <name type="scientific">Pseudonocardia zijingensis</name>
    <dbReference type="NCBI Taxonomy" id="153376"/>
    <lineage>
        <taxon>Bacteria</taxon>
        <taxon>Bacillati</taxon>
        <taxon>Actinomycetota</taxon>
        <taxon>Actinomycetes</taxon>
        <taxon>Pseudonocardiales</taxon>
        <taxon>Pseudonocardiaceae</taxon>
        <taxon>Pseudonocardia</taxon>
    </lineage>
</organism>
<gene>
    <name evidence="2" type="ORF">GCM10009559_66660</name>
</gene>
<evidence type="ECO:0000256" key="1">
    <source>
        <dbReference type="SAM" id="SignalP"/>
    </source>
</evidence>
<evidence type="ECO:0000313" key="2">
    <source>
        <dbReference type="EMBL" id="GAA0900587.1"/>
    </source>
</evidence>
<dbReference type="Proteomes" id="UP001499967">
    <property type="component" value="Unassembled WGS sequence"/>
</dbReference>
<accession>A0ABP3YRF6</accession>
<dbReference type="EMBL" id="BAAAHP010000220">
    <property type="protein sequence ID" value="GAA0900587.1"/>
    <property type="molecule type" value="Genomic_DNA"/>
</dbReference>
<dbReference type="RefSeq" id="WP_343945705.1">
    <property type="nucleotide sequence ID" value="NZ_BAAAHP010000220.1"/>
</dbReference>
<keyword evidence="1" id="KW-0732">Signal</keyword>
<sequence length="122" mass="13053">MNRVLAVLAAVSVAVLGLNGTAAAEATCNSGHLCLYRDIGLEPHSGSHWLSNGNLDDCVPLDVQDGHWTSANNRSAYTVELWNVKGTGSKRLVATLRPGQKITYFGSAGNDRVDRVWNLTCA</sequence>
<comment type="caution">
    <text evidence="2">The sequence shown here is derived from an EMBL/GenBank/DDBJ whole genome shotgun (WGS) entry which is preliminary data.</text>
</comment>
<dbReference type="Pfam" id="PF03995">
    <property type="entry name" value="Inhibitor_I36"/>
    <property type="match status" value="1"/>
</dbReference>
<reference evidence="3" key="1">
    <citation type="journal article" date="2019" name="Int. J. Syst. Evol. Microbiol.">
        <title>The Global Catalogue of Microorganisms (GCM) 10K type strain sequencing project: providing services to taxonomists for standard genome sequencing and annotation.</title>
        <authorList>
            <consortium name="The Broad Institute Genomics Platform"/>
            <consortium name="The Broad Institute Genome Sequencing Center for Infectious Disease"/>
            <person name="Wu L."/>
            <person name="Ma J."/>
        </authorList>
    </citation>
    <scope>NUCLEOTIDE SEQUENCE [LARGE SCALE GENOMIC DNA]</scope>
    <source>
        <strain evidence="3">JCM 11117</strain>
    </source>
</reference>
<protein>
    <recommendedName>
        <fullName evidence="4">Peptidase inhibitor family I36</fullName>
    </recommendedName>
</protein>
<feature type="signal peptide" evidence="1">
    <location>
        <begin position="1"/>
        <end position="24"/>
    </location>
</feature>
<keyword evidence="3" id="KW-1185">Reference proteome</keyword>
<proteinExistence type="predicted"/>